<organism evidence="1 2">
    <name type="scientific">Schistosoma margrebowiei</name>
    <dbReference type="NCBI Taxonomy" id="48269"/>
    <lineage>
        <taxon>Eukaryota</taxon>
        <taxon>Metazoa</taxon>
        <taxon>Spiralia</taxon>
        <taxon>Lophotrochozoa</taxon>
        <taxon>Platyhelminthes</taxon>
        <taxon>Trematoda</taxon>
        <taxon>Digenea</taxon>
        <taxon>Strigeidida</taxon>
        <taxon>Schistosomatoidea</taxon>
        <taxon>Schistosomatidae</taxon>
        <taxon>Schistosoma</taxon>
    </lineage>
</organism>
<accession>A0A183MYW7</accession>
<evidence type="ECO:0000313" key="2">
    <source>
        <dbReference type="Proteomes" id="UP000277204"/>
    </source>
</evidence>
<gene>
    <name evidence="1" type="ORF">SMRZ_LOCUS21242</name>
</gene>
<dbReference type="Proteomes" id="UP000277204">
    <property type="component" value="Unassembled WGS sequence"/>
</dbReference>
<name>A0A183MYW7_9TREM</name>
<sequence>MGWCLTKSQHGFDKLVRLFPTYVTYGEGEISVYQLRDEYTAQQFVLFYFTVAKRDH</sequence>
<keyword evidence="2" id="KW-1185">Reference proteome</keyword>
<evidence type="ECO:0000313" key="1">
    <source>
        <dbReference type="EMBL" id="VDP38771.1"/>
    </source>
</evidence>
<proteinExistence type="predicted"/>
<protein>
    <submittedName>
        <fullName evidence="1">Uncharacterized protein</fullName>
    </submittedName>
</protein>
<dbReference type="AlphaFoldDB" id="A0A183MYW7"/>
<dbReference type="EMBL" id="UZAI01018629">
    <property type="protein sequence ID" value="VDP38771.1"/>
    <property type="molecule type" value="Genomic_DNA"/>
</dbReference>
<reference evidence="1 2" key="1">
    <citation type="submission" date="2018-11" db="EMBL/GenBank/DDBJ databases">
        <authorList>
            <consortium name="Pathogen Informatics"/>
        </authorList>
    </citation>
    <scope>NUCLEOTIDE SEQUENCE [LARGE SCALE GENOMIC DNA]</scope>
    <source>
        <strain evidence="1 2">Zambia</strain>
    </source>
</reference>